<feature type="region of interest" description="Disordered" evidence="1">
    <location>
        <begin position="431"/>
        <end position="502"/>
    </location>
</feature>
<keyword evidence="3" id="KW-1185">Reference proteome</keyword>
<name>A0AAD4EGR4_9AGAM</name>
<feature type="compositionally biased region" description="Polar residues" evidence="1">
    <location>
        <begin position="15"/>
        <end position="25"/>
    </location>
</feature>
<evidence type="ECO:0000256" key="1">
    <source>
        <dbReference type="SAM" id="MobiDB-lite"/>
    </source>
</evidence>
<feature type="region of interest" description="Disordered" evidence="1">
    <location>
        <begin position="15"/>
        <end position="57"/>
    </location>
</feature>
<feature type="compositionally biased region" description="Polar residues" evidence="1">
    <location>
        <begin position="439"/>
        <end position="474"/>
    </location>
</feature>
<dbReference type="AlphaFoldDB" id="A0AAD4EGR4"/>
<proteinExistence type="predicted"/>
<reference evidence="2" key="1">
    <citation type="journal article" date="2020" name="New Phytol.">
        <title>Comparative genomics reveals dynamic genome evolution in host specialist ectomycorrhizal fungi.</title>
        <authorList>
            <person name="Lofgren L.A."/>
            <person name="Nguyen N.H."/>
            <person name="Vilgalys R."/>
            <person name="Ruytinx J."/>
            <person name="Liao H.L."/>
            <person name="Branco S."/>
            <person name="Kuo A."/>
            <person name="LaButti K."/>
            <person name="Lipzen A."/>
            <person name="Andreopoulos W."/>
            <person name="Pangilinan J."/>
            <person name="Riley R."/>
            <person name="Hundley H."/>
            <person name="Na H."/>
            <person name="Barry K."/>
            <person name="Grigoriev I.V."/>
            <person name="Stajich J.E."/>
            <person name="Kennedy P.G."/>
        </authorList>
    </citation>
    <scope>NUCLEOTIDE SEQUENCE</scope>
    <source>
        <strain evidence="2">FC203</strain>
    </source>
</reference>
<feature type="compositionally biased region" description="Polar residues" evidence="1">
    <location>
        <begin position="36"/>
        <end position="50"/>
    </location>
</feature>
<protein>
    <submittedName>
        <fullName evidence="2">Uncharacterized protein</fullName>
    </submittedName>
</protein>
<accession>A0AAD4EGR4</accession>
<comment type="caution">
    <text evidence="2">The sequence shown here is derived from an EMBL/GenBank/DDBJ whole genome shotgun (WGS) entry which is preliminary data.</text>
</comment>
<evidence type="ECO:0000313" key="3">
    <source>
        <dbReference type="Proteomes" id="UP001195769"/>
    </source>
</evidence>
<organism evidence="2 3">
    <name type="scientific">Suillus fuscotomentosus</name>
    <dbReference type="NCBI Taxonomy" id="1912939"/>
    <lineage>
        <taxon>Eukaryota</taxon>
        <taxon>Fungi</taxon>
        <taxon>Dikarya</taxon>
        <taxon>Basidiomycota</taxon>
        <taxon>Agaricomycotina</taxon>
        <taxon>Agaricomycetes</taxon>
        <taxon>Agaricomycetidae</taxon>
        <taxon>Boletales</taxon>
        <taxon>Suillineae</taxon>
        <taxon>Suillaceae</taxon>
        <taxon>Suillus</taxon>
    </lineage>
</organism>
<gene>
    <name evidence="2" type="ORF">F5891DRAFT_1182822</name>
</gene>
<feature type="compositionally biased region" description="Basic residues" evidence="1">
    <location>
        <begin position="482"/>
        <end position="502"/>
    </location>
</feature>
<dbReference type="Proteomes" id="UP001195769">
    <property type="component" value="Unassembled WGS sequence"/>
</dbReference>
<sequence>MPTTVVVDTSPVFLSRSTGRSSSCQEPKKSIRPKTLIQTKAASSPASPFTSRRREDPVVKSGFAIQPNIKASPEILGNKNIPTTPSESANIPLRLDYYSDNILCEIANSDIPITGPCKSVLEFIANSEKEVEEFSDIHPEDFETISHIVDQIQTTKQKPRFTYDYINCHLVEMPTHIHEVPCTVFKTWFDRFLDSLDFDRTLIDTIVFMNAEVKTEELSTILDMTLSVIVGNPHRPLKEAIPVLIETAFSQQMNPLMNKLRKQIRAKPEVLMVIATLIGETKPYHSPERSSTAWDTLLQETPARELSSFLDLQPLDSKPTDPITILGHQCPININLVTGPCTARGRLYPDPHMDAVNAMINQGLRLVKNKLGSLCREVNKVCDLTPLEESPITFPFSWDRMYNSLMGVSGITAHSHYLAWYAKSARGVKRVEHPDSHNNEPSSSNTRSRTDTGPNAMVSNNSVQPGTSSAQNNDVQHDAGKSKSKSRGKHRSTKGKGKGKGK</sequence>
<dbReference type="RefSeq" id="XP_041231337.1">
    <property type="nucleotide sequence ID" value="XM_041366219.1"/>
</dbReference>
<evidence type="ECO:0000313" key="2">
    <source>
        <dbReference type="EMBL" id="KAG1905762.1"/>
    </source>
</evidence>
<dbReference type="EMBL" id="JABBWK010000006">
    <property type="protein sequence ID" value="KAG1905762.1"/>
    <property type="molecule type" value="Genomic_DNA"/>
</dbReference>
<dbReference type="GeneID" id="64660517"/>